<evidence type="ECO:0008006" key="3">
    <source>
        <dbReference type="Google" id="ProtNLM"/>
    </source>
</evidence>
<evidence type="ECO:0000313" key="1">
    <source>
        <dbReference type="EMBL" id="NKX44200.1"/>
    </source>
</evidence>
<dbReference type="RefSeq" id="WP_168622588.1">
    <property type="nucleotide sequence ID" value="NZ_JAAZQQ010000002.1"/>
</dbReference>
<proteinExistence type="predicted"/>
<name>A0A7X6JYK7_9RHOB</name>
<organism evidence="1 2">
    <name type="scientific">Roseicyclus persicicus</name>
    <dbReference type="NCBI Taxonomy" id="2650661"/>
    <lineage>
        <taxon>Bacteria</taxon>
        <taxon>Pseudomonadati</taxon>
        <taxon>Pseudomonadota</taxon>
        <taxon>Alphaproteobacteria</taxon>
        <taxon>Rhodobacterales</taxon>
        <taxon>Roseobacteraceae</taxon>
        <taxon>Roseicyclus</taxon>
    </lineage>
</organism>
<accession>A0A7X6JYK7</accession>
<evidence type="ECO:0000313" key="2">
    <source>
        <dbReference type="Proteomes" id="UP000526408"/>
    </source>
</evidence>
<comment type="caution">
    <text evidence="1">The sequence shown here is derived from an EMBL/GenBank/DDBJ whole genome shotgun (WGS) entry which is preliminary data.</text>
</comment>
<keyword evidence="2" id="KW-1185">Reference proteome</keyword>
<dbReference type="Proteomes" id="UP000526408">
    <property type="component" value="Unassembled WGS sequence"/>
</dbReference>
<sequence length="268" mass="28647">MTAPRRIAVVGTSNTGALKYAADTIAAEFPDLAVTFYGLPGGKFAEAAVDAEGRFRPAPGDAETARLAARINGTEALDLTEIDATFVISDTLGMAQTLFLAARCDVVDWPTRRDLPLISAACFQAAMETAIADRVDLLARQFRGVAPLYAALAPYPSVAVTRTGPHRQEPYASAARAPEIGRVHTLYRAALTHALARRGITFVPQPEETVAAPFLTKPAYAVGAMDFRAEGRILDDHRHMNAAFGASLFRAFALALAATEFPTPDTKE</sequence>
<gene>
    <name evidence="1" type="ORF">HCU73_06320</name>
</gene>
<protein>
    <recommendedName>
        <fullName evidence="3">SGNH/GDSL hydrolase family protein</fullName>
    </recommendedName>
</protein>
<dbReference type="AlphaFoldDB" id="A0A7X6JYK7"/>
<dbReference type="EMBL" id="JAAZQQ010000002">
    <property type="protein sequence ID" value="NKX44200.1"/>
    <property type="molecule type" value="Genomic_DNA"/>
</dbReference>
<reference evidence="1 2" key="1">
    <citation type="submission" date="2020-04" db="EMBL/GenBank/DDBJ databases">
        <authorList>
            <person name="Yoon J."/>
        </authorList>
    </citation>
    <scope>NUCLEOTIDE SEQUENCE [LARGE SCALE GENOMIC DNA]</scope>
    <source>
        <strain evidence="1 2">KMU-115</strain>
    </source>
</reference>